<keyword evidence="3" id="KW-0597">Phosphoprotein</keyword>
<dbReference type="Pfam" id="PF02518">
    <property type="entry name" value="HATPase_c"/>
    <property type="match status" value="1"/>
</dbReference>
<dbReference type="EMBL" id="QGDO01000012">
    <property type="protein sequence ID" value="PWJ33682.1"/>
    <property type="molecule type" value="Genomic_DNA"/>
</dbReference>
<dbReference type="Gene3D" id="3.30.565.10">
    <property type="entry name" value="Histidine kinase-like ATPase, C-terminal domain"/>
    <property type="match status" value="1"/>
</dbReference>
<evidence type="ECO:0000256" key="2">
    <source>
        <dbReference type="ARBA" id="ARBA00012438"/>
    </source>
</evidence>
<dbReference type="SMART" id="SM00091">
    <property type="entry name" value="PAS"/>
    <property type="match status" value="1"/>
</dbReference>
<dbReference type="InterPro" id="IPR036097">
    <property type="entry name" value="HisK_dim/P_sf"/>
</dbReference>
<dbReference type="SMART" id="SM00387">
    <property type="entry name" value="HATPase_c"/>
    <property type="match status" value="1"/>
</dbReference>
<dbReference type="EC" id="2.7.13.3" evidence="2"/>
<dbReference type="SUPFAM" id="SSF47384">
    <property type="entry name" value="Homodimeric domain of signal transducing histidine kinase"/>
    <property type="match status" value="1"/>
</dbReference>
<reference evidence="10 11" key="1">
    <citation type="submission" date="2018-03" db="EMBL/GenBank/DDBJ databases">
        <title>Genomic Encyclopedia of Archaeal and Bacterial Type Strains, Phase II (KMG-II): from individual species to whole genera.</title>
        <authorList>
            <person name="Goeker M."/>
        </authorList>
    </citation>
    <scope>NUCLEOTIDE SEQUENCE [LARGE SCALE GENOMIC DNA]</scope>
    <source>
        <strain evidence="10 11">DSM 28229</strain>
    </source>
</reference>
<dbReference type="InterPro" id="IPR004358">
    <property type="entry name" value="Sig_transdc_His_kin-like_C"/>
</dbReference>
<dbReference type="InterPro" id="IPR003661">
    <property type="entry name" value="HisK_dim/P_dom"/>
</dbReference>
<dbReference type="SUPFAM" id="SSF55785">
    <property type="entry name" value="PYP-like sensor domain (PAS domain)"/>
    <property type="match status" value="2"/>
</dbReference>
<evidence type="ECO:0000256" key="6">
    <source>
        <dbReference type="SAM" id="Coils"/>
    </source>
</evidence>
<dbReference type="SUPFAM" id="SSF55874">
    <property type="entry name" value="ATPase domain of HSP90 chaperone/DNA topoisomerase II/histidine kinase"/>
    <property type="match status" value="1"/>
</dbReference>
<dbReference type="SMART" id="SM00388">
    <property type="entry name" value="HisKA"/>
    <property type="match status" value="1"/>
</dbReference>
<organism evidence="10 11">
    <name type="scientific">Sediminitomix flava</name>
    <dbReference type="NCBI Taxonomy" id="379075"/>
    <lineage>
        <taxon>Bacteria</taxon>
        <taxon>Pseudomonadati</taxon>
        <taxon>Bacteroidota</taxon>
        <taxon>Cytophagia</taxon>
        <taxon>Cytophagales</taxon>
        <taxon>Flammeovirgaceae</taxon>
        <taxon>Sediminitomix</taxon>
    </lineage>
</organism>
<dbReference type="InterPro" id="IPR003594">
    <property type="entry name" value="HATPase_dom"/>
</dbReference>
<dbReference type="CDD" id="cd00082">
    <property type="entry name" value="HisKA"/>
    <property type="match status" value="1"/>
</dbReference>
<evidence type="ECO:0000256" key="4">
    <source>
        <dbReference type="ARBA" id="ARBA00022679"/>
    </source>
</evidence>
<dbReference type="PANTHER" id="PTHR43304:SF1">
    <property type="entry name" value="PAC DOMAIN-CONTAINING PROTEIN"/>
    <property type="match status" value="1"/>
</dbReference>
<keyword evidence="11" id="KW-1185">Reference proteome</keyword>
<dbReference type="RefSeq" id="WP_109623173.1">
    <property type="nucleotide sequence ID" value="NZ_QGDO01000012.1"/>
</dbReference>
<keyword evidence="6" id="KW-0175">Coiled coil</keyword>
<dbReference type="InterPro" id="IPR000014">
    <property type="entry name" value="PAS"/>
</dbReference>
<dbReference type="NCBIfam" id="TIGR00229">
    <property type="entry name" value="sensory_box"/>
    <property type="match status" value="2"/>
</dbReference>
<dbReference type="InterPro" id="IPR013656">
    <property type="entry name" value="PAS_4"/>
</dbReference>
<evidence type="ECO:0000313" key="10">
    <source>
        <dbReference type="EMBL" id="PWJ33682.1"/>
    </source>
</evidence>
<comment type="catalytic activity">
    <reaction evidence="1">
        <text>ATP + protein L-histidine = ADP + protein N-phospho-L-histidine.</text>
        <dbReference type="EC" id="2.7.13.3"/>
    </reaction>
</comment>
<evidence type="ECO:0000256" key="5">
    <source>
        <dbReference type="ARBA" id="ARBA00022777"/>
    </source>
</evidence>
<keyword evidence="4" id="KW-0808">Transferase</keyword>
<dbReference type="Gene3D" id="1.10.287.130">
    <property type="match status" value="1"/>
</dbReference>
<dbReference type="Pfam" id="PF00512">
    <property type="entry name" value="HisKA"/>
    <property type="match status" value="1"/>
</dbReference>
<dbReference type="PRINTS" id="PR00344">
    <property type="entry name" value="BCTRLSENSOR"/>
</dbReference>
<feature type="domain" description="PAC" evidence="9">
    <location>
        <begin position="217"/>
        <end position="269"/>
    </location>
</feature>
<dbReference type="OrthoDB" id="9808408at2"/>
<dbReference type="PROSITE" id="PS50109">
    <property type="entry name" value="HIS_KIN"/>
    <property type="match status" value="1"/>
</dbReference>
<protein>
    <recommendedName>
        <fullName evidence="2">histidine kinase</fullName>
        <ecNumber evidence="2">2.7.13.3</ecNumber>
    </recommendedName>
</protein>
<keyword evidence="5" id="KW-0418">Kinase</keyword>
<dbReference type="InterPro" id="IPR005467">
    <property type="entry name" value="His_kinase_dom"/>
</dbReference>
<dbReference type="AlphaFoldDB" id="A0A315YVX2"/>
<proteinExistence type="predicted"/>
<dbReference type="Proteomes" id="UP000245535">
    <property type="component" value="Unassembled WGS sequence"/>
</dbReference>
<feature type="domain" description="Histidine kinase" evidence="7">
    <location>
        <begin position="294"/>
        <end position="511"/>
    </location>
</feature>
<dbReference type="PROSITE" id="PS50113">
    <property type="entry name" value="PAC"/>
    <property type="match status" value="1"/>
</dbReference>
<dbReference type="InterPro" id="IPR052162">
    <property type="entry name" value="Sensor_kinase/Photoreceptor"/>
</dbReference>
<dbReference type="PANTHER" id="PTHR43304">
    <property type="entry name" value="PHYTOCHROME-LIKE PROTEIN CPH1"/>
    <property type="match status" value="1"/>
</dbReference>
<dbReference type="Pfam" id="PF08448">
    <property type="entry name" value="PAS_4"/>
    <property type="match status" value="1"/>
</dbReference>
<dbReference type="CDD" id="cd00130">
    <property type="entry name" value="PAS"/>
    <property type="match status" value="1"/>
</dbReference>
<dbReference type="PROSITE" id="PS50112">
    <property type="entry name" value="PAS"/>
    <property type="match status" value="1"/>
</dbReference>
<dbReference type="Gene3D" id="3.30.450.20">
    <property type="entry name" value="PAS domain"/>
    <property type="match status" value="2"/>
</dbReference>
<dbReference type="InterPro" id="IPR000700">
    <property type="entry name" value="PAS-assoc_C"/>
</dbReference>
<feature type="coiled-coil region" evidence="6">
    <location>
        <begin position="260"/>
        <end position="287"/>
    </location>
</feature>
<evidence type="ECO:0000256" key="1">
    <source>
        <dbReference type="ARBA" id="ARBA00000085"/>
    </source>
</evidence>
<evidence type="ECO:0000259" key="7">
    <source>
        <dbReference type="PROSITE" id="PS50109"/>
    </source>
</evidence>
<dbReference type="Pfam" id="PF13426">
    <property type="entry name" value="PAS_9"/>
    <property type="match status" value="1"/>
</dbReference>
<name>A0A315YVX2_SEDFL</name>
<evidence type="ECO:0000313" key="11">
    <source>
        <dbReference type="Proteomes" id="UP000245535"/>
    </source>
</evidence>
<accession>A0A315YVX2</accession>
<sequence length="516" mass="59914">MDKNSEYNKSFEIFEKNGNALIRAIFESSAEGILIVNKDGQIIMANSQSEKMFGYTPGELPGRSVDDLVPSVLRKHHSGHRKRFHQTPTQRPMGSGRDFPAQRKDGSFFSVEISLNHANLEGEMFVMAFITDITERKKFEYQVLKNKELLWYFVKHTPAAVAMLDHKLRYLVVSSRWVEDYELSSDIIGHYHSEYFPDFEEKWEPHFKKCLEGEIVTGDEDEIRYAGDKRTWIRWEAHPWREDNGHIGGLIMFSENITERKRSQDALRKSETKLKQYTRELERSNRELQDFAYISSHDLQEPLRKIRAFGDRISQKEKENLSPRGQDYLDRMQNSAERMQKLINDLLAFSRVSSRAKPFKRLNLSTILNDVLSDLEILIEKTNAIIEVSDLPYWEGDDTQLRQLFQNLISNAIKFRKADLDPKIIISHQLIREGGMERLEISVEDNGIGFDEKHNEKIFQIFQRLEGRKYEGSGIGLAICKRIAQRHGGDIKACSELGKGSRFVITLEQISSDNKD</sequence>
<evidence type="ECO:0000256" key="3">
    <source>
        <dbReference type="ARBA" id="ARBA00022553"/>
    </source>
</evidence>
<dbReference type="InterPro" id="IPR035965">
    <property type="entry name" value="PAS-like_dom_sf"/>
</dbReference>
<dbReference type="InterPro" id="IPR036890">
    <property type="entry name" value="HATPase_C_sf"/>
</dbReference>
<evidence type="ECO:0000259" key="8">
    <source>
        <dbReference type="PROSITE" id="PS50112"/>
    </source>
</evidence>
<dbReference type="GO" id="GO:0000155">
    <property type="term" value="F:phosphorelay sensor kinase activity"/>
    <property type="evidence" value="ECO:0007669"/>
    <property type="project" value="InterPro"/>
</dbReference>
<feature type="domain" description="PAS" evidence="8">
    <location>
        <begin position="18"/>
        <end position="69"/>
    </location>
</feature>
<dbReference type="FunFam" id="3.30.565.10:FF:000006">
    <property type="entry name" value="Sensor histidine kinase WalK"/>
    <property type="match status" value="1"/>
</dbReference>
<comment type="caution">
    <text evidence="10">The sequence shown here is derived from an EMBL/GenBank/DDBJ whole genome shotgun (WGS) entry which is preliminary data.</text>
</comment>
<evidence type="ECO:0000259" key="9">
    <source>
        <dbReference type="PROSITE" id="PS50113"/>
    </source>
</evidence>
<gene>
    <name evidence="10" type="ORF">BC781_11229</name>
</gene>